<dbReference type="Proteomes" id="UP000694920">
    <property type="component" value="Unplaced"/>
</dbReference>
<evidence type="ECO:0000256" key="12">
    <source>
        <dbReference type="SAM" id="SignalP"/>
    </source>
</evidence>
<evidence type="ECO:0000256" key="10">
    <source>
        <dbReference type="ARBA" id="ARBA00023303"/>
    </source>
</evidence>
<keyword evidence="7" id="KW-0406">Ion transport</keyword>
<evidence type="ECO:0000256" key="11">
    <source>
        <dbReference type="SAM" id="Phobius"/>
    </source>
</evidence>
<keyword evidence="3" id="KW-1003">Cell membrane</keyword>
<name>A0AAJ7VWU1_CEPCN</name>
<dbReference type="Gene3D" id="3.80.10.10">
    <property type="entry name" value="Ribonuclease Inhibitor"/>
    <property type="match status" value="2"/>
</dbReference>
<keyword evidence="10" id="KW-0407">Ion channel</keyword>
<evidence type="ECO:0000313" key="19">
    <source>
        <dbReference type="RefSeq" id="XP_024935726.1"/>
    </source>
</evidence>
<dbReference type="GeneID" id="107274980"/>
<evidence type="ECO:0000256" key="5">
    <source>
        <dbReference type="ARBA" id="ARBA00022729"/>
    </source>
</evidence>
<reference evidence="14 15" key="1">
    <citation type="submission" date="2025-04" db="UniProtKB">
        <authorList>
            <consortium name="RefSeq"/>
        </authorList>
    </citation>
    <scope>IDENTIFICATION</scope>
</reference>
<dbReference type="InterPro" id="IPR032675">
    <property type="entry name" value="LRR_dom_sf"/>
</dbReference>
<dbReference type="RefSeq" id="XP_024935726.1">
    <property type="nucleotide sequence ID" value="XM_025079958.1"/>
</dbReference>
<dbReference type="RefSeq" id="XP_024935722.1">
    <property type="nucleotide sequence ID" value="XM_025079954.1"/>
</dbReference>
<keyword evidence="6 11" id="KW-1133">Transmembrane helix</keyword>
<dbReference type="RefSeq" id="XP_024935721.1">
    <property type="nucleotide sequence ID" value="XM_025079953.1"/>
</dbReference>
<evidence type="ECO:0000256" key="6">
    <source>
        <dbReference type="ARBA" id="ARBA00022989"/>
    </source>
</evidence>
<keyword evidence="5 12" id="KW-0732">Signal</keyword>
<keyword evidence="8 11" id="KW-0472">Membrane</keyword>
<feature type="signal peptide" evidence="12">
    <location>
        <begin position="1"/>
        <end position="17"/>
    </location>
</feature>
<evidence type="ECO:0000256" key="3">
    <source>
        <dbReference type="ARBA" id="ARBA00022475"/>
    </source>
</evidence>
<feature type="transmembrane region" description="Helical" evidence="11">
    <location>
        <begin position="290"/>
        <end position="311"/>
    </location>
</feature>
<sequence>MNLLLLYGFLLVGVGMASIEDVMVLGAGSMLVMDQEIPLKRCRYNRVYSMLQAQCSNLGLDEIPGNLQTDIQVLDFSLNRVRELTNESLSRYSSLAYLYLGDNFIQTIEKGVFSNLRYLQVLDLTKNGLRNFPQSMFELPYLRKLYLAKNNLPDEAFQAEIKSPIEFLQLSKNKLSRIPRIGPQPFLTNLNLSENEIQIVSVDDIAGFCSLKLLDLTKNRIIFDTPDCGCSEFKLWTETRGIQVKPSYNCSQISDKCLAMSFSNRTLELRENCLDIIKIQEETKKARSTWILIASCIGAFIFCVVIALCCVHRRNKKRRQKLKEEQRLAANNANTELLNRSGNAEGSLPEEILRDIPSYEE</sequence>
<keyword evidence="2" id="KW-0813">Transport</keyword>
<dbReference type="InterPro" id="IPR051432">
    <property type="entry name" value="KCNMA1_auxiliary"/>
</dbReference>
<keyword evidence="9" id="KW-1015">Disulfide bond</keyword>
<accession>A0AAJ7VWU1</accession>
<keyword evidence="13" id="KW-1185">Reference proteome</keyword>
<evidence type="ECO:0000256" key="4">
    <source>
        <dbReference type="ARBA" id="ARBA00022692"/>
    </source>
</evidence>
<dbReference type="InterPro" id="IPR001611">
    <property type="entry name" value="Leu-rich_rpt"/>
</dbReference>
<dbReference type="AlphaFoldDB" id="A0AAJ7VWU1"/>
<dbReference type="RefSeq" id="XP_024935724.1">
    <property type="nucleotide sequence ID" value="XM_025079956.1"/>
</dbReference>
<evidence type="ECO:0000313" key="14">
    <source>
        <dbReference type="RefSeq" id="XP_024935721.1"/>
    </source>
</evidence>
<evidence type="ECO:0000313" key="18">
    <source>
        <dbReference type="RefSeq" id="XP_024935725.1"/>
    </source>
</evidence>
<dbReference type="Pfam" id="PF13855">
    <property type="entry name" value="LRR_8"/>
    <property type="match status" value="1"/>
</dbReference>
<evidence type="ECO:0000313" key="16">
    <source>
        <dbReference type="RefSeq" id="XP_024935723.1"/>
    </source>
</evidence>
<feature type="chain" id="PRO_5044709528" evidence="12">
    <location>
        <begin position="18"/>
        <end position="361"/>
    </location>
</feature>
<organism evidence="13 15">
    <name type="scientific">Cephus cinctus</name>
    <name type="common">Wheat stem sawfly</name>
    <dbReference type="NCBI Taxonomy" id="211228"/>
    <lineage>
        <taxon>Eukaryota</taxon>
        <taxon>Metazoa</taxon>
        <taxon>Ecdysozoa</taxon>
        <taxon>Arthropoda</taxon>
        <taxon>Hexapoda</taxon>
        <taxon>Insecta</taxon>
        <taxon>Pterygota</taxon>
        <taxon>Neoptera</taxon>
        <taxon>Endopterygota</taxon>
        <taxon>Hymenoptera</taxon>
        <taxon>Cephoidea</taxon>
        <taxon>Cephidae</taxon>
        <taxon>Cephus</taxon>
    </lineage>
</organism>
<dbReference type="GO" id="GO:0034220">
    <property type="term" value="P:monoatomic ion transmembrane transport"/>
    <property type="evidence" value="ECO:0007669"/>
    <property type="project" value="UniProtKB-KW"/>
</dbReference>
<dbReference type="PANTHER" id="PTHR46473:SF23">
    <property type="entry name" value="GH08155P"/>
    <property type="match status" value="1"/>
</dbReference>
<dbReference type="RefSeq" id="XP_024935723.1">
    <property type="nucleotide sequence ID" value="XM_025079955.1"/>
</dbReference>
<comment type="subcellular location">
    <subcellularLocation>
        <location evidence="1">Cell membrane</location>
        <topology evidence="1">Single-pass membrane protein</topology>
    </subcellularLocation>
</comment>
<proteinExistence type="predicted"/>
<dbReference type="SUPFAM" id="SSF52058">
    <property type="entry name" value="L domain-like"/>
    <property type="match status" value="1"/>
</dbReference>
<keyword evidence="4 11" id="KW-0812">Transmembrane</keyword>
<evidence type="ECO:0000256" key="8">
    <source>
        <dbReference type="ARBA" id="ARBA00023136"/>
    </source>
</evidence>
<gene>
    <name evidence="14 15 16 17 18 19" type="primary">LOC107274980</name>
</gene>
<dbReference type="CTD" id="37418"/>
<evidence type="ECO:0000256" key="1">
    <source>
        <dbReference type="ARBA" id="ARBA00004162"/>
    </source>
</evidence>
<dbReference type="RefSeq" id="XP_024935725.1">
    <property type="nucleotide sequence ID" value="XM_025079957.1"/>
</dbReference>
<dbReference type="PANTHER" id="PTHR46473">
    <property type="entry name" value="GH08155P"/>
    <property type="match status" value="1"/>
</dbReference>
<evidence type="ECO:0000313" key="15">
    <source>
        <dbReference type="RefSeq" id="XP_024935722.1"/>
    </source>
</evidence>
<evidence type="ECO:0000256" key="2">
    <source>
        <dbReference type="ARBA" id="ARBA00022448"/>
    </source>
</evidence>
<evidence type="ECO:0000256" key="7">
    <source>
        <dbReference type="ARBA" id="ARBA00023065"/>
    </source>
</evidence>
<evidence type="ECO:0000313" key="17">
    <source>
        <dbReference type="RefSeq" id="XP_024935724.1"/>
    </source>
</evidence>
<evidence type="ECO:0000313" key="13">
    <source>
        <dbReference type="Proteomes" id="UP000694920"/>
    </source>
</evidence>
<protein>
    <submittedName>
        <fullName evidence="14 15">Decorin isoform X1</fullName>
    </submittedName>
</protein>
<evidence type="ECO:0000256" key="9">
    <source>
        <dbReference type="ARBA" id="ARBA00023157"/>
    </source>
</evidence>
<dbReference type="GO" id="GO:0005886">
    <property type="term" value="C:plasma membrane"/>
    <property type="evidence" value="ECO:0007669"/>
    <property type="project" value="UniProtKB-SubCell"/>
</dbReference>